<evidence type="ECO:0000256" key="5">
    <source>
        <dbReference type="ARBA" id="ARBA00037900"/>
    </source>
</evidence>
<dbReference type="GO" id="GO:0019363">
    <property type="term" value="P:pyridine nucleotide biosynthetic process"/>
    <property type="evidence" value="ECO:0007669"/>
    <property type="project" value="UniProtKB-KW"/>
</dbReference>
<dbReference type="GO" id="GO:0046872">
    <property type="term" value="F:metal ion binding"/>
    <property type="evidence" value="ECO:0007669"/>
    <property type="project" value="UniProtKB-KW"/>
</dbReference>
<dbReference type="OrthoDB" id="3341310at2759"/>
<reference evidence="9" key="1">
    <citation type="submission" date="2014-03" db="EMBL/GenBank/DDBJ databases">
        <authorList>
            <person name="Casaregola S."/>
        </authorList>
    </citation>
    <scope>NUCLEOTIDE SEQUENCE [LARGE SCALE GENOMIC DNA]</scope>
    <source>
        <strain evidence="9">CLIB 918</strain>
    </source>
</reference>
<evidence type="ECO:0000256" key="2">
    <source>
        <dbReference type="ARBA" id="ARBA00022642"/>
    </source>
</evidence>
<dbReference type="InterPro" id="IPR052347">
    <property type="entry name" value="Isochorismatase_Nicotinamidase"/>
</dbReference>
<dbReference type="Proteomes" id="UP000242525">
    <property type="component" value="Unassembled WGS sequence"/>
</dbReference>
<name>A0A0J9XBG4_GEOCN</name>
<gene>
    <name evidence="9" type="ORF">BN980_GECA06s05213g</name>
</gene>
<evidence type="ECO:0000256" key="7">
    <source>
        <dbReference type="ARBA" id="ARBA00043224"/>
    </source>
</evidence>
<accession>A0A0J9XBG4</accession>
<comment type="pathway">
    <text evidence="5">Cofactor biosynthesis; nicotinate biosynthesis; nicotinate from nicotinamide: step 1/1.</text>
</comment>
<evidence type="ECO:0000256" key="3">
    <source>
        <dbReference type="ARBA" id="ARBA00022723"/>
    </source>
</evidence>
<dbReference type="AlphaFoldDB" id="A0A0J9XBG4"/>
<evidence type="ECO:0000313" key="9">
    <source>
        <dbReference type="EMBL" id="CDO54139.1"/>
    </source>
</evidence>
<dbReference type="PANTHER" id="PTHR11080">
    <property type="entry name" value="PYRAZINAMIDASE/NICOTINAMIDASE"/>
    <property type="match status" value="1"/>
</dbReference>
<evidence type="ECO:0000256" key="6">
    <source>
        <dbReference type="ARBA" id="ARBA00039017"/>
    </source>
</evidence>
<dbReference type="GO" id="GO:0008936">
    <property type="term" value="F:nicotinamidase activity"/>
    <property type="evidence" value="ECO:0007669"/>
    <property type="project" value="UniProtKB-EC"/>
</dbReference>
<organism evidence="9 10">
    <name type="scientific">Geotrichum candidum</name>
    <name type="common">Oospora lactis</name>
    <name type="synonym">Dipodascus geotrichum</name>
    <dbReference type="NCBI Taxonomy" id="1173061"/>
    <lineage>
        <taxon>Eukaryota</taxon>
        <taxon>Fungi</taxon>
        <taxon>Dikarya</taxon>
        <taxon>Ascomycota</taxon>
        <taxon>Saccharomycotina</taxon>
        <taxon>Dipodascomycetes</taxon>
        <taxon>Dipodascales</taxon>
        <taxon>Dipodascaceae</taxon>
        <taxon>Geotrichum</taxon>
    </lineage>
</organism>
<dbReference type="InterPro" id="IPR036380">
    <property type="entry name" value="Isochorismatase-like_sf"/>
</dbReference>
<sequence length="221" mass="24456">MSQSYCPALLVIDLQEDFLPPDGSLAVPNGRDVVPVINSLTELPWTTIIASKDWHPSNHCSFAVNHPGKKPFEKASFSHPEGTGAIREETLWPVHCVQGSHGSEFPPEFTGASKVDNVVNKGYLEDREYYSAFQDIWKLHKTELASLLKEKDVTDVFVVGLALDYCVLNTAVDAVSFGFKTHLIKEGTRPVDPSITDQIYEKLKNAGVEITDIKSLPPFSN</sequence>
<evidence type="ECO:0000256" key="4">
    <source>
        <dbReference type="ARBA" id="ARBA00022801"/>
    </source>
</evidence>
<comment type="caution">
    <text evidence="9">The sequence shown here is derived from an EMBL/GenBank/DDBJ whole genome shotgun (WGS) entry which is preliminary data.</text>
</comment>
<dbReference type="STRING" id="1173061.A0A0J9XBG4"/>
<dbReference type="EC" id="3.5.1.19" evidence="6"/>
<keyword evidence="4" id="KW-0378">Hydrolase</keyword>
<feature type="domain" description="Isochorismatase-like" evidence="8">
    <location>
        <begin position="8"/>
        <end position="214"/>
    </location>
</feature>
<proteinExistence type="inferred from homology"/>
<evidence type="ECO:0000313" key="10">
    <source>
        <dbReference type="Proteomes" id="UP000242525"/>
    </source>
</evidence>
<keyword evidence="2" id="KW-0662">Pyridine nucleotide biosynthesis</keyword>
<dbReference type="EMBL" id="CCBN010000006">
    <property type="protein sequence ID" value="CDO54139.1"/>
    <property type="molecule type" value="Genomic_DNA"/>
</dbReference>
<dbReference type="SUPFAM" id="SSF52499">
    <property type="entry name" value="Isochorismatase-like hydrolases"/>
    <property type="match status" value="1"/>
</dbReference>
<dbReference type="Pfam" id="PF00857">
    <property type="entry name" value="Isochorismatase"/>
    <property type="match status" value="1"/>
</dbReference>
<evidence type="ECO:0000256" key="1">
    <source>
        <dbReference type="ARBA" id="ARBA00006336"/>
    </source>
</evidence>
<keyword evidence="3" id="KW-0479">Metal-binding</keyword>
<dbReference type="CDD" id="cd01011">
    <property type="entry name" value="nicotinamidase"/>
    <property type="match status" value="1"/>
</dbReference>
<keyword evidence="10" id="KW-1185">Reference proteome</keyword>
<evidence type="ECO:0000259" key="8">
    <source>
        <dbReference type="Pfam" id="PF00857"/>
    </source>
</evidence>
<dbReference type="InterPro" id="IPR000868">
    <property type="entry name" value="Isochorismatase-like_dom"/>
</dbReference>
<dbReference type="Gene3D" id="3.40.50.850">
    <property type="entry name" value="Isochorismatase-like"/>
    <property type="match status" value="1"/>
</dbReference>
<comment type="similarity">
    <text evidence="1">Belongs to the isochorismatase family.</text>
</comment>
<protein>
    <recommendedName>
        <fullName evidence="6">nicotinamidase</fullName>
        <ecNumber evidence="6">3.5.1.19</ecNumber>
    </recommendedName>
    <alternativeName>
        <fullName evidence="7">Nicotinamide deamidase</fullName>
    </alternativeName>
</protein>
<dbReference type="PANTHER" id="PTHR11080:SF2">
    <property type="entry name" value="LD05707P"/>
    <property type="match status" value="1"/>
</dbReference>